<dbReference type="Gene3D" id="2.40.50.230">
    <property type="entry name" value="Gp5 N-terminal domain"/>
    <property type="match status" value="1"/>
</dbReference>
<dbReference type="InterPro" id="IPR037026">
    <property type="entry name" value="Vgr_OB-fold_dom_sf"/>
</dbReference>
<evidence type="ECO:0000313" key="3">
    <source>
        <dbReference type="Proteomes" id="UP000076715"/>
    </source>
</evidence>
<proteinExistence type="predicted"/>
<dbReference type="Gene3D" id="3.55.50.10">
    <property type="entry name" value="Baseplate protein-like domains"/>
    <property type="match status" value="1"/>
</dbReference>
<name>A0A162Y5A5_9FLAO</name>
<gene>
    <name evidence="2" type="ORF">AWE51_15210</name>
</gene>
<keyword evidence="3" id="KW-1185">Reference proteome</keyword>
<feature type="domain" description="Gp5/Type VI secretion system Vgr protein OB-fold" evidence="1">
    <location>
        <begin position="364"/>
        <end position="439"/>
    </location>
</feature>
<evidence type="ECO:0000313" key="2">
    <source>
        <dbReference type="EMBL" id="KZS38928.1"/>
    </source>
</evidence>
<dbReference type="SUPFAM" id="SSF69279">
    <property type="entry name" value="Phage tail proteins"/>
    <property type="match status" value="1"/>
</dbReference>
<protein>
    <recommendedName>
        <fullName evidence="1">Gp5/Type VI secretion system Vgr protein OB-fold domain-containing protein</fullName>
    </recommendedName>
</protein>
<dbReference type="OrthoDB" id="7033094at2"/>
<reference evidence="2 3" key="1">
    <citation type="submission" date="2016-01" db="EMBL/GenBank/DDBJ databases">
        <title>The draft genome sequence of Aquimarina sp. RZW4-3-2.</title>
        <authorList>
            <person name="Wang Y."/>
        </authorList>
    </citation>
    <scope>NUCLEOTIDE SEQUENCE [LARGE SCALE GENOMIC DNA]</scope>
    <source>
        <strain evidence="2 3">RZW4-3-2</strain>
    </source>
</reference>
<dbReference type="InterPro" id="IPR006531">
    <property type="entry name" value="Gp5/Vgr_OB"/>
</dbReference>
<organism evidence="2 3">
    <name type="scientific">Aquimarina aggregata</name>
    <dbReference type="NCBI Taxonomy" id="1642818"/>
    <lineage>
        <taxon>Bacteria</taxon>
        <taxon>Pseudomonadati</taxon>
        <taxon>Bacteroidota</taxon>
        <taxon>Flavobacteriia</taxon>
        <taxon>Flavobacteriales</taxon>
        <taxon>Flavobacteriaceae</taxon>
        <taxon>Aquimarina</taxon>
    </lineage>
</organism>
<dbReference type="Pfam" id="PF04717">
    <property type="entry name" value="Phage_base_V"/>
    <property type="match status" value="1"/>
</dbReference>
<dbReference type="Proteomes" id="UP000076715">
    <property type="component" value="Unassembled WGS sequence"/>
</dbReference>
<dbReference type="EMBL" id="LQRT01000046">
    <property type="protein sequence ID" value="KZS38928.1"/>
    <property type="molecule type" value="Genomic_DNA"/>
</dbReference>
<sequence>MALQSHTQIFIGNTPITSFKRFVLDQGINAHHFLQLECRTDVLENLGGELSSTTKNYLGEVLTIQVASLSEFSGYKELEFKGVVTSVANKKGANSEHIVIVKAESPTVLCDDGPHYSSHLDKSLSDILSDTLEGYDTSKLSTTISPQNTSTIHYSVQHKESNWQYASRLAMQYSEWLYYDGKKIVFGSPEDGEDIVLTYGHDLQSFSLDLIPLPNKFNYFTNDYLTDEKHEKRTSEVATGVNGFNGFVSERSKRLYAKETNVWINGFNDPQLKQRMDTHVEQQKKAVESQQVRLKGNSDNPGVNIGSIINIKGDQANHGRYRVIKVCHHNNENGQYHNSFEAVSADMDVFPDTNFEAIPKSDTQTAIVTDNADPDGLARVKVQFPWQQSTGNTTPWIRVVTPHGGGDKGFHFIPELGEEVLVGFEGANAERPYMMGSLYHGNASAGSFKTNVNDIKAIRTRSGHTIEMNDADGGEFITITDKKGNHFTIDTVGETITINALKNININAGENINITAGKNISVSAGANLSETAGENVSVVANKDMLLNAAGDMTEMSDTRNDIVDEDYSRQSGTSDEYAKEVSIFSAEENMTLQSSKTVNINSTEKSKLF</sequence>
<dbReference type="AlphaFoldDB" id="A0A162Y5A5"/>
<dbReference type="SUPFAM" id="SSF69349">
    <property type="entry name" value="Phage fibre proteins"/>
    <property type="match status" value="1"/>
</dbReference>
<dbReference type="SUPFAM" id="SSF69255">
    <property type="entry name" value="gp5 N-terminal domain-like"/>
    <property type="match status" value="1"/>
</dbReference>
<evidence type="ECO:0000259" key="1">
    <source>
        <dbReference type="Pfam" id="PF04717"/>
    </source>
</evidence>
<dbReference type="Pfam" id="PF05954">
    <property type="entry name" value="Phage_GPD"/>
    <property type="match status" value="1"/>
</dbReference>
<accession>A0A162Y5A5</accession>
<dbReference type="STRING" id="1642818.AWE51_15210"/>
<comment type="caution">
    <text evidence="2">The sequence shown here is derived from an EMBL/GenBank/DDBJ whole genome shotgun (WGS) entry which is preliminary data.</text>
</comment>
<dbReference type="RefSeq" id="WP_066318879.1">
    <property type="nucleotide sequence ID" value="NZ_LQRT01000046.1"/>
</dbReference>